<organism evidence="1 2">
    <name type="scientific">Smallanthus sonchifolius</name>
    <dbReference type="NCBI Taxonomy" id="185202"/>
    <lineage>
        <taxon>Eukaryota</taxon>
        <taxon>Viridiplantae</taxon>
        <taxon>Streptophyta</taxon>
        <taxon>Embryophyta</taxon>
        <taxon>Tracheophyta</taxon>
        <taxon>Spermatophyta</taxon>
        <taxon>Magnoliopsida</taxon>
        <taxon>eudicotyledons</taxon>
        <taxon>Gunneridae</taxon>
        <taxon>Pentapetalae</taxon>
        <taxon>asterids</taxon>
        <taxon>campanulids</taxon>
        <taxon>Asterales</taxon>
        <taxon>Asteraceae</taxon>
        <taxon>Asteroideae</taxon>
        <taxon>Heliantheae alliance</taxon>
        <taxon>Millerieae</taxon>
        <taxon>Smallanthus</taxon>
    </lineage>
</organism>
<comment type="caution">
    <text evidence="1">The sequence shown here is derived from an EMBL/GenBank/DDBJ whole genome shotgun (WGS) entry which is preliminary data.</text>
</comment>
<keyword evidence="2" id="KW-1185">Reference proteome</keyword>
<accession>A0ACB9D5F7</accession>
<gene>
    <name evidence="1" type="ORF">L1987_59377</name>
</gene>
<name>A0ACB9D5F7_9ASTR</name>
<protein>
    <submittedName>
        <fullName evidence="1">Uncharacterized protein</fullName>
    </submittedName>
</protein>
<reference evidence="1 2" key="2">
    <citation type="journal article" date="2022" name="Mol. Ecol. Resour.">
        <title>The genomes of chicory, endive, great burdock and yacon provide insights into Asteraceae paleo-polyploidization history and plant inulin production.</title>
        <authorList>
            <person name="Fan W."/>
            <person name="Wang S."/>
            <person name="Wang H."/>
            <person name="Wang A."/>
            <person name="Jiang F."/>
            <person name="Liu H."/>
            <person name="Zhao H."/>
            <person name="Xu D."/>
            <person name="Zhang Y."/>
        </authorList>
    </citation>
    <scope>NUCLEOTIDE SEQUENCE [LARGE SCALE GENOMIC DNA]</scope>
    <source>
        <strain evidence="2">cv. Yunnan</strain>
        <tissue evidence="1">Leaves</tissue>
    </source>
</reference>
<proteinExistence type="predicted"/>
<evidence type="ECO:0000313" key="2">
    <source>
        <dbReference type="Proteomes" id="UP001056120"/>
    </source>
</evidence>
<sequence length="560" mass="62961">MAALMLLSFYSNLVLISVTPGLLICYLARNLKKMGLKDNSSFQSPNYFHRLSKALEFAVSEWLFMFLLFIDACFTYLIAKFASYCQLQGPCVLCSRYDHVLAKDKTGIYWDSICNHHKSEISSLVLSHVNGICENCLLSSDTKTGNKSKFNDETFRLLASKMGSSSLQNHDSSDSRICFCCNEQYVSRDCVKNLFPTNSMHSHGSESLITNGEHAKNEKNIFVDKSLESCKSSHVVKNLISHSSEFEYQKDDVNSDNELELQVSDIVPEVHLKSDSQFEFSDIHNDPATVAARDIGEVKCQNDENKEDISRINEPICVDEVSSSCNVKSPADVFLETTNPPITNEVIKDPATTNGHQISNQLDLGDAYKLAISTKGRQLSGKLLDQKSFNNSSTRISEDLKILLSHRSNDSLISPKLSCNSDELTGLQFLQSRISLERNESNISLDGSVVSEIEGEGVVDRLRRQVEHDKKLMGVLYKELEEERSASAVAANQAMAMITRLQEEKAALYTEALQSLRMMEEQAEYDNEALQKSNNIIEEKDKQIQDLEELLRKTSEDVRE</sequence>
<dbReference type="EMBL" id="CM042037">
    <property type="protein sequence ID" value="KAI3741703.1"/>
    <property type="molecule type" value="Genomic_DNA"/>
</dbReference>
<evidence type="ECO:0000313" key="1">
    <source>
        <dbReference type="EMBL" id="KAI3741703.1"/>
    </source>
</evidence>
<dbReference type="Proteomes" id="UP001056120">
    <property type="component" value="Linkage Group LG20"/>
</dbReference>
<reference evidence="2" key="1">
    <citation type="journal article" date="2022" name="Mol. Ecol. Resour.">
        <title>The genomes of chicory, endive, great burdock and yacon provide insights into Asteraceae palaeo-polyploidization history and plant inulin production.</title>
        <authorList>
            <person name="Fan W."/>
            <person name="Wang S."/>
            <person name="Wang H."/>
            <person name="Wang A."/>
            <person name="Jiang F."/>
            <person name="Liu H."/>
            <person name="Zhao H."/>
            <person name="Xu D."/>
            <person name="Zhang Y."/>
        </authorList>
    </citation>
    <scope>NUCLEOTIDE SEQUENCE [LARGE SCALE GENOMIC DNA]</scope>
    <source>
        <strain evidence="2">cv. Yunnan</strain>
    </source>
</reference>